<dbReference type="SMART" id="SM01321">
    <property type="entry name" value="Y1_Tnp"/>
    <property type="match status" value="1"/>
</dbReference>
<evidence type="ECO:0000256" key="1">
    <source>
        <dbReference type="SAM" id="MobiDB-lite"/>
    </source>
</evidence>
<evidence type="ECO:0000313" key="3">
    <source>
        <dbReference type="EMBL" id="MCC2211036.1"/>
    </source>
</evidence>
<dbReference type="Proteomes" id="UP001198242">
    <property type="component" value="Unassembled WGS sequence"/>
</dbReference>
<name>A0AAE3DZ13_9FIRM</name>
<feature type="domain" description="Transposase IS200-like" evidence="2">
    <location>
        <begin position="9"/>
        <end position="118"/>
    </location>
</feature>
<dbReference type="AlphaFoldDB" id="A0AAE3DZ13"/>
<organism evidence="3 4">
    <name type="scientific">Hominilimicola fabiformis</name>
    <dbReference type="NCBI Taxonomy" id="2885356"/>
    <lineage>
        <taxon>Bacteria</taxon>
        <taxon>Bacillati</taxon>
        <taxon>Bacillota</taxon>
        <taxon>Clostridia</taxon>
        <taxon>Eubacteriales</taxon>
        <taxon>Oscillospiraceae</taxon>
        <taxon>Hominilimicola</taxon>
    </lineage>
</organism>
<dbReference type="GO" id="GO:0003677">
    <property type="term" value="F:DNA binding"/>
    <property type="evidence" value="ECO:0007669"/>
    <property type="project" value="InterPro"/>
</dbReference>
<keyword evidence="4" id="KW-1185">Reference proteome</keyword>
<dbReference type="InterPro" id="IPR002686">
    <property type="entry name" value="Transposase_17"/>
</dbReference>
<dbReference type="RefSeq" id="WP_147513751.1">
    <property type="nucleotide sequence ID" value="NZ_JAJEQM010000013.1"/>
</dbReference>
<accession>A0AAE3DZ13</accession>
<dbReference type="InterPro" id="IPR036515">
    <property type="entry name" value="Transposase_17_sf"/>
</dbReference>
<feature type="compositionally biased region" description="Basic residues" evidence="1">
    <location>
        <begin position="122"/>
        <end position="131"/>
    </location>
</feature>
<dbReference type="PANTHER" id="PTHR34322">
    <property type="entry name" value="TRANSPOSASE, Y1_TNP DOMAIN-CONTAINING"/>
    <property type="match status" value="1"/>
</dbReference>
<evidence type="ECO:0000313" key="4">
    <source>
        <dbReference type="Proteomes" id="UP001198242"/>
    </source>
</evidence>
<reference evidence="3 4" key="1">
    <citation type="submission" date="2021-10" db="EMBL/GenBank/DDBJ databases">
        <title>Anaerobic single-cell dispensing facilitates the cultivation of human gut bacteria.</title>
        <authorList>
            <person name="Afrizal A."/>
        </authorList>
    </citation>
    <scope>NUCLEOTIDE SEQUENCE [LARGE SCALE GENOMIC DNA]</scope>
    <source>
        <strain evidence="3 4">CLA-AA-H232</strain>
    </source>
</reference>
<dbReference type="GO" id="GO:0004803">
    <property type="term" value="F:transposase activity"/>
    <property type="evidence" value="ECO:0007669"/>
    <property type="project" value="InterPro"/>
</dbReference>
<feature type="compositionally biased region" description="Basic and acidic residues" evidence="1">
    <location>
        <begin position="132"/>
        <end position="164"/>
    </location>
</feature>
<evidence type="ECO:0000259" key="2">
    <source>
        <dbReference type="SMART" id="SM01321"/>
    </source>
</evidence>
<dbReference type="GO" id="GO:0006313">
    <property type="term" value="P:DNA transposition"/>
    <property type="evidence" value="ECO:0007669"/>
    <property type="project" value="InterPro"/>
</dbReference>
<proteinExistence type="predicted"/>
<dbReference type="PANTHER" id="PTHR34322:SF2">
    <property type="entry name" value="TRANSPOSASE IS200-LIKE DOMAIN-CONTAINING PROTEIN"/>
    <property type="match status" value="1"/>
</dbReference>
<sequence length="171" mass="20022">MARKAREISKSGNYYITLKGNELFVTDEDKKMFVEILEKNFATGIVHGYYLTKSEIRLVVKEGEKGISMTMKPVTTSYARYFNRTHEREGKLFADRFKSEPLETDEEIEECIKNLENDTPKKQAKPKRTAPKKKDVTKVKKTEIKIEKTEETKPIEEKKEEKKNKLPSWLL</sequence>
<comment type="caution">
    <text evidence="3">The sequence shown here is derived from an EMBL/GenBank/DDBJ whole genome shotgun (WGS) entry which is preliminary data.</text>
</comment>
<dbReference type="Gene3D" id="3.30.70.1290">
    <property type="entry name" value="Transposase IS200-like"/>
    <property type="match status" value="1"/>
</dbReference>
<gene>
    <name evidence="3" type="ORF">LKE05_09575</name>
</gene>
<protein>
    <recommendedName>
        <fullName evidence="2">Transposase IS200-like domain-containing protein</fullName>
    </recommendedName>
</protein>
<feature type="region of interest" description="Disordered" evidence="1">
    <location>
        <begin position="115"/>
        <end position="171"/>
    </location>
</feature>
<dbReference type="EMBL" id="JAJEQM010000013">
    <property type="protein sequence ID" value="MCC2211036.1"/>
    <property type="molecule type" value="Genomic_DNA"/>
</dbReference>